<dbReference type="EMBL" id="JAVFWL010000001">
    <property type="protein sequence ID" value="KAK6725609.1"/>
    <property type="molecule type" value="Genomic_DNA"/>
</dbReference>
<feature type="region of interest" description="Disordered" evidence="1">
    <location>
        <begin position="94"/>
        <end position="153"/>
    </location>
</feature>
<dbReference type="Proteomes" id="UP001303046">
    <property type="component" value="Unassembled WGS sequence"/>
</dbReference>
<organism evidence="2 3">
    <name type="scientific">Necator americanus</name>
    <name type="common">Human hookworm</name>
    <dbReference type="NCBI Taxonomy" id="51031"/>
    <lineage>
        <taxon>Eukaryota</taxon>
        <taxon>Metazoa</taxon>
        <taxon>Ecdysozoa</taxon>
        <taxon>Nematoda</taxon>
        <taxon>Chromadorea</taxon>
        <taxon>Rhabditida</taxon>
        <taxon>Rhabditina</taxon>
        <taxon>Rhabditomorpha</taxon>
        <taxon>Strongyloidea</taxon>
        <taxon>Ancylostomatidae</taxon>
        <taxon>Bunostominae</taxon>
        <taxon>Necator</taxon>
    </lineage>
</organism>
<feature type="region of interest" description="Disordered" evidence="1">
    <location>
        <begin position="216"/>
        <end position="253"/>
    </location>
</feature>
<accession>A0ABR1BL16</accession>
<sequence length="507" mass="56416">MLCAVLKYLWRLHCGTLAWRRAAATPRMSVPQRRRFKSSPEQRCLDIRYDPQVCEHFQRMSGEIFVWFPILPSSQCLLCPLPASSEHLEMETMRHTSSWKSDESSVDSSGPTADESVSTAKTCSSSHRHRVSGYKDYTNSGEMTENRVSSSTVHYGTVINSRYRRGHYNSYDHSRRSRHRNNDVEVYRIQQQPAQYDNLMHPHSVNGLLRQHSWSGSNVSLGSNRSRSSTKRDHRSSGSNRHGDDSESTHLHPSASFSVHSKLEEFDDNSENNVTYVAAGTAPVSQFRGSSCGAASSVHSTAVPITTYAAPVMSASVGPLPAYPAALNLPIEQCDLRHFDQGMPLVGSADELSSSSQSIFNQKTTSSARRNKDAAVLGKKDMQNFGAHQLCNSSHSSAAYFRHQLENDRTALTLLSMISALQQRQAAGIGRYLPDLDGKENEGVELSPAQQQELQQLTAAQIAGLLGTANDVENAQRSQHKQEVIPLILPKRYECEVLLEACDVRWH</sequence>
<evidence type="ECO:0000313" key="3">
    <source>
        <dbReference type="Proteomes" id="UP001303046"/>
    </source>
</evidence>
<name>A0ABR1BL16_NECAM</name>
<evidence type="ECO:0000313" key="2">
    <source>
        <dbReference type="EMBL" id="KAK6725609.1"/>
    </source>
</evidence>
<gene>
    <name evidence="2" type="primary">Necator_chrI.g238</name>
    <name evidence="2" type="ORF">RB195_004117</name>
</gene>
<feature type="compositionally biased region" description="Polar residues" evidence="1">
    <location>
        <begin position="137"/>
        <end position="153"/>
    </location>
</feature>
<keyword evidence="3" id="KW-1185">Reference proteome</keyword>
<feature type="compositionally biased region" description="Basic and acidic residues" evidence="1">
    <location>
        <begin position="241"/>
        <end position="250"/>
    </location>
</feature>
<comment type="caution">
    <text evidence="2">The sequence shown here is derived from an EMBL/GenBank/DDBJ whole genome shotgun (WGS) entry which is preliminary data.</text>
</comment>
<feature type="compositionally biased region" description="Polar residues" evidence="1">
    <location>
        <begin position="115"/>
        <end position="125"/>
    </location>
</feature>
<protein>
    <submittedName>
        <fullName evidence="2">Uncharacterized protein</fullName>
    </submittedName>
</protein>
<feature type="compositionally biased region" description="Polar residues" evidence="1">
    <location>
        <begin position="216"/>
        <end position="227"/>
    </location>
</feature>
<proteinExistence type="predicted"/>
<evidence type="ECO:0000256" key="1">
    <source>
        <dbReference type="SAM" id="MobiDB-lite"/>
    </source>
</evidence>
<reference evidence="2 3" key="1">
    <citation type="submission" date="2023-08" db="EMBL/GenBank/DDBJ databases">
        <title>A Necator americanus chromosomal reference genome.</title>
        <authorList>
            <person name="Ilik V."/>
            <person name="Petrzelkova K.J."/>
            <person name="Pardy F."/>
            <person name="Fuh T."/>
            <person name="Niatou-Singa F.S."/>
            <person name="Gouil Q."/>
            <person name="Baker L."/>
            <person name="Ritchie M.E."/>
            <person name="Jex A.R."/>
            <person name="Gazzola D."/>
            <person name="Li H."/>
            <person name="Toshio Fujiwara R."/>
            <person name="Zhan B."/>
            <person name="Aroian R.V."/>
            <person name="Pafco B."/>
            <person name="Schwarz E.M."/>
        </authorList>
    </citation>
    <scope>NUCLEOTIDE SEQUENCE [LARGE SCALE GENOMIC DNA]</scope>
    <source>
        <strain evidence="2 3">Aroian</strain>
        <tissue evidence="2">Whole animal</tissue>
    </source>
</reference>